<keyword evidence="3" id="KW-1185">Reference proteome</keyword>
<dbReference type="KEGG" id="kbs:EPA93_01800"/>
<gene>
    <name evidence="2" type="ORF">EPA93_01800</name>
</gene>
<dbReference type="AlphaFoldDB" id="A0A4P6JII4"/>
<accession>A0A4P6JII4</accession>
<dbReference type="Pfam" id="PF01966">
    <property type="entry name" value="HD"/>
    <property type="match status" value="1"/>
</dbReference>
<feature type="domain" description="HD" evidence="1">
    <location>
        <begin position="40"/>
        <end position="113"/>
    </location>
</feature>
<dbReference type="InterPro" id="IPR006674">
    <property type="entry name" value="HD_domain"/>
</dbReference>
<dbReference type="OrthoDB" id="158925at2"/>
<proteinExistence type="predicted"/>
<name>A0A4P6JII4_KTERU</name>
<evidence type="ECO:0000313" key="2">
    <source>
        <dbReference type="EMBL" id="QBD74793.1"/>
    </source>
</evidence>
<protein>
    <submittedName>
        <fullName evidence="2">HD domain-containing protein</fullName>
    </submittedName>
</protein>
<dbReference type="RefSeq" id="WP_129885392.1">
    <property type="nucleotide sequence ID" value="NZ_CP035758.1"/>
</dbReference>
<dbReference type="InterPro" id="IPR003607">
    <property type="entry name" value="HD/PDEase_dom"/>
</dbReference>
<dbReference type="CDD" id="cd00077">
    <property type="entry name" value="HDc"/>
    <property type="match status" value="1"/>
</dbReference>
<organism evidence="2 3">
    <name type="scientific">Ktedonosporobacter rubrisoli</name>
    <dbReference type="NCBI Taxonomy" id="2509675"/>
    <lineage>
        <taxon>Bacteria</taxon>
        <taxon>Bacillati</taxon>
        <taxon>Chloroflexota</taxon>
        <taxon>Ktedonobacteria</taxon>
        <taxon>Ktedonobacterales</taxon>
        <taxon>Ktedonosporobacteraceae</taxon>
        <taxon>Ktedonosporobacter</taxon>
    </lineage>
</organism>
<evidence type="ECO:0000259" key="1">
    <source>
        <dbReference type="Pfam" id="PF01966"/>
    </source>
</evidence>
<dbReference type="SUPFAM" id="SSF109604">
    <property type="entry name" value="HD-domain/PDEase-like"/>
    <property type="match status" value="1"/>
</dbReference>
<dbReference type="Proteomes" id="UP000290365">
    <property type="component" value="Chromosome"/>
</dbReference>
<sequence length="250" mass="29595">MEIPFCLETELEKQICADPDWCRGARWGKVRPGHREGKVINHIADVLKNVDRHATNAEERRILRLVALLHDTFKYQCTPDEPDHEIHACNFARRYLNEQAIFEIVELHDKAGDAWRKGTHHAQWPIAERMIDTLIERLDKMSLLNLYLQFMRCDTQTSSKNQAPLRWFEDHLRQRGYAVLPEPAPYRRPFKELPLRILLWTQRRLKRLLRLRATKSASQLMLPAPQNYHEQSLEQGGHIVLYPRELCRPK</sequence>
<dbReference type="Gene3D" id="1.10.3210.10">
    <property type="entry name" value="Hypothetical protein af1432"/>
    <property type="match status" value="1"/>
</dbReference>
<evidence type="ECO:0000313" key="3">
    <source>
        <dbReference type="Proteomes" id="UP000290365"/>
    </source>
</evidence>
<reference evidence="2 3" key="1">
    <citation type="submission" date="2019-01" db="EMBL/GenBank/DDBJ databases">
        <title>Ktedonosporobacter rubrisoli SCAWS-G2.</title>
        <authorList>
            <person name="Huang Y."/>
            <person name="Yan B."/>
        </authorList>
    </citation>
    <scope>NUCLEOTIDE SEQUENCE [LARGE SCALE GENOMIC DNA]</scope>
    <source>
        <strain evidence="2 3">SCAWS-G2</strain>
    </source>
</reference>
<dbReference type="EMBL" id="CP035758">
    <property type="protein sequence ID" value="QBD74793.1"/>
    <property type="molecule type" value="Genomic_DNA"/>
</dbReference>